<dbReference type="InterPro" id="IPR052927">
    <property type="entry name" value="DCC_oxidoreductase"/>
</dbReference>
<dbReference type="EMBL" id="JAXDAE010000010">
    <property type="protein sequence ID" value="MDY2587790.1"/>
    <property type="molecule type" value="Genomic_DNA"/>
</dbReference>
<proteinExistence type="predicted"/>
<dbReference type="RefSeq" id="WP_320556143.1">
    <property type="nucleotide sequence ID" value="NZ_JAXDAE010000010.1"/>
</dbReference>
<organism evidence="1 2">
    <name type="scientific">Winogradskyella aquimaris</name>
    <dbReference type="NCBI Taxonomy" id="864074"/>
    <lineage>
        <taxon>Bacteria</taxon>
        <taxon>Pseudomonadati</taxon>
        <taxon>Bacteroidota</taxon>
        <taxon>Flavobacteriia</taxon>
        <taxon>Flavobacteriales</taxon>
        <taxon>Flavobacteriaceae</taxon>
        <taxon>Winogradskyella</taxon>
    </lineage>
</organism>
<dbReference type="Pfam" id="PF04134">
    <property type="entry name" value="DCC1-like"/>
    <property type="match status" value="1"/>
</dbReference>
<accession>A0ABU5EQ09</accession>
<comment type="caution">
    <text evidence="1">The sequence shown here is derived from an EMBL/GenBank/DDBJ whole genome shotgun (WGS) entry which is preliminary data.</text>
</comment>
<evidence type="ECO:0000313" key="2">
    <source>
        <dbReference type="Proteomes" id="UP001285855"/>
    </source>
</evidence>
<reference evidence="1 2" key="1">
    <citation type="submission" date="2023-11" db="EMBL/GenBank/DDBJ databases">
        <title>Winogradskyella pelagius sp. nov., isolated from coastal sediment.</title>
        <authorList>
            <person name="Li F."/>
        </authorList>
    </citation>
    <scope>NUCLEOTIDE SEQUENCE [LARGE SCALE GENOMIC DNA]</scope>
    <source>
        <strain evidence="1 2">KCTC 23502</strain>
    </source>
</reference>
<dbReference type="Proteomes" id="UP001285855">
    <property type="component" value="Unassembled WGS sequence"/>
</dbReference>
<gene>
    <name evidence="1" type="ORF">SNF14_10590</name>
</gene>
<dbReference type="PANTHER" id="PTHR33639">
    <property type="entry name" value="THIOL-DISULFIDE OXIDOREDUCTASE DCC"/>
    <property type="match status" value="1"/>
</dbReference>
<dbReference type="PANTHER" id="PTHR33639:SF2">
    <property type="entry name" value="DUF393 DOMAIN-CONTAINING PROTEIN"/>
    <property type="match status" value="1"/>
</dbReference>
<dbReference type="InterPro" id="IPR007263">
    <property type="entry name" value="DCC1-like"/>
</dbReference>
<name>A0ABU5EQ09_9FLAO</name>
<sequence>MNNQSKANIIIFDGACNLCNGVVRWLLKSAPKHTFQFVAFQSPCGQALLSQYGFPLEELTTVILIDDNGISTHSDGFLKILGKLPKYQLLSGVLGYIPRVPRDVIYKIASRNRVKWFGQADRCIIGTPQDNPYSNTTSSI</sequence>
<protein>
    <submittedName>
        <fullName evidence="1">DUF393 domain-containing protein</fullName>
    </submittedName>
</protein>
<keyword evidence="2" id="KW-1185">Reference proteome</keyword>
<evidence type="ECO:0000313" key="1">
    <source>
        <dbReference type="EMBL" id="MDY2587790.1"/>
    </source>
</evidence>